<organism evidence="2 3">
    <name type="scientific">Microbacterium ginsengiterrae</name>
    <dbReference type="NCBI Taxonomy" id="546115"/>
    <lineage>
        <taxon>Bacteria</taxon>
        <taxon>Bacillati</taxon>
        <taxon>Actinomycetota</taxon>
        <taxon>Actinomycetes</taxon>
        <taxon>Micrococcales</taxon>
        <taxon>Microbacteriaceae</taxon>
        <taxon>Microbacterium</taxon>
    </lineage>
</organism>
<feature type="region of interest" description="Disordered" evidence="1">
    <location>
        <begin position="1"/>
        <end position="21"/>
    </location>
</feature>
<comment type="caution">
    <text evidence="2">The sequence shown here is derived from an EMBL/GenBank/DDBJ whole genome shotgun (WGS) entry which is preliminary data.</text>
</comment>
<accession>A0A7W9C9X6</accession>
<gene>
    <name evidence="2" type="ORF">HD600_000224</name>
</gene>
<dbReference type="SUPFAM" id="SSF49899">
    <property type="entry name" value="Concanavalin A-like lectins/glucanases"/>
    <property type="match status" value="1"/>
</dbReference>
<dbReference type="AlphaFoldDB" id="A0A7W9C9X6"/>
<evidence type="ECO:0000256" key="1">
    <source>
        <dbReference type="SAM" id="MobiDB-lite"/>
    </source>
</evidence>
<dbReference type="Proteomes" id="UP000517712">
    <property type="component" value="Unassembled WGS sequence"/>
</dbReference>
<evidence type="ECO:0000313" key="2">
    <source>
        <dbReference type="EMBL" id="MBB5741727.1"/>
    </source>
</evidence>
<reference evidence="2 3" key="1">
    <citation type="submission" date="2020-08" db="EMBL/GenBank/DDBJ databases">
        <title>Sequencing the genomes of 1000 actinobacteria strains.</title>
        <authorList>
            <person name="Klenk H.-P."/>
        </authorList>
    </citation>
    <scope>NUCLEOTIDE SEQUENCE [LARGE SCALE GENOMIC DNA]</scope>
    <source>
        <strain evidence="2 3">DSM 24823</strain>
    </source>
</reference>
<evidence type="ECO:0000313" key="3">
    <source>
        <dbReference type="Proteomes" id="UP000517712"/>
    </source>
</evidence>
<dbReference type="EMBL" id="JACHMU010000001">
    <property type="protein sequence ID" value="MBB5741727.1"/>
    <property type="molecule type" value="Genomic_DNA"/>
</dbReference>
<proteinExistence type="predicted"/>
<sequence length="190" mass="21049">MIAWKDGTWTHAPETASHRDGTLTVTAKEGSDAWLRTAYGFVHDSAHALLAPLSVGEAMEVTFRAPWDGQFDQAGIFVQIDDERWVKTGVEFADDHLGLGAVVTDRFSDWSVGHVDHWRELPITMRVSRWPDALIVRARAGEEDWRLVRVAPFDGSATASAGPFLAAPTRAGLQVEFLRWERSAADTALH</sequence>
<dbReference type="Pfam" id="PF07081">
    <property type="entry name" value="DUF1349"/>
    <property type="match status" value="1"/>
</dbReference>
<dbReference type="Gene3D" id="2.60.120.200">
    <property type="match status" value="1"/>
</dbReference>
<protein>
    <submittedName>
        <fullName evidence="2">Regulation of enolase protein 1 (Concanavalin A-like superfamily)</fullName>
    </submittedName>
</protein>
<dbReference type="PANTHER" id="PTHR35332">
    <property type="entry name" value="REGULATION OF ENOLASE PROTEIN 1"/>
    <property type="match status" value="1"/>
</dbReference>
<dbReference type="InterPro" id="IPR009784">
    <property type="entry name" value="DUF1349"/>
</dbReference>
<dbReference type="RefSeq" id="WP_184280986.1">
    <property type="nucleotide sequence ID" value="NZ_BAAAPG010000002.1"/>
</dbReference>
<dbReference type="InterPro" id="IPR013320">
    <property type="entry name" value="ConA-like_dom_sf"/>
</dbReference>
<dbReference type="PANTHER" id="PTHR35332:SF2">
    <property type="entry name" value="REGULATION OF ENOLASE PROTEIN 1"/>
    <property type="match status" value="1"/>
</dbReference>
<keyword evidence="3" id="KW-1185">Reference proteome</keyword>
<name>A0A7W9C9X6_9MICO</name>